<reference evidence="1 2" key="1">
    <citation type="submission" date="2017-06" db="EMBL/GenBank/DDBJ databases">
        <title>Genome Sequencing of the methanotroph Methylovulum psychrotolerants str. HV10-M2 isolated from a high-altitude environment.</title>
        <authorList>
            <person name="Mateos-Rivera A."/>
        </authorList>
    </citation>
    <scope>NUCLEOTIDE SEQUENCE [LARGE SCALE GENOMIC DNA]</scope>
    <source>
        <strain evidence="1 2">HV10_M2</strain>
    </source>
</reference>
<dbReference type="EMBL" id="CP022129">
    <property type="protein sequence ID" value="ASF47567.1"/>
    <property type="molecule type" value="Genomic_DNA"/>
</dbReference>
<dbReference type="KEGG" id="mpsy:CEK71_16690"/>
<evidence type="ECO:0000313" key="1">
    <source>
        <dbReference type="EMBL" id="ASF47567.1"/>
    </source>
</evidence>
<gene>
    <name evidence="1" type="ORF">CEK71_16690</name>
</gene>
<dbReference type="Proteomes" id="UP000197019">
    <property type="component" value="Chromosome"/>
</dbReference>
<protein>
    <submittedName>
        <fullName evidence="1">Uncharacterized protein</fullName>
    </submittedName>
</protein>
<dbReference type="OrthoDB" id="181905at2"/>
<evidence type="ECO:0000313" key="2">
    <source>
        <dbReference type="Proteomes" id="UP000197019"/>
    </source>
</evidence>
<sequence length="145" mass="16795">MQIVLERGVDDIVFGMTEAELVTLLGEPDKVESDSEYGITRLFYYKRKLVLNIEDSNDSCLGWLEVHNHQARWLGLNPWTLAPDILLARLGHYLHDTYAVDDYGGMESYNFDRYWLELQYVLGDLSAFNFGVTYGADDRPLWPPR</sequence>
<name>A0A1Z4C204_9GAMM</name>
<dbReference type="AlphaFoldDB" id="A0A1Z4C204"/>
<keyword evidence="2" id="KW-1185">Reference proteome</keyword>
<dbReference type="RefSeq" id="WP_088620439.1">
    <property type="nucleotide sequence ID" value="NZ_CP022129.1"/>
</dbReference>
<organism evidence="1 2">
    <name type="scientific">Methylovulum psychrotolerans</name>
    <dbReference type="NCBI Taxonomy" id="1704499"/>
    <lineage>
        <taxon>Bacteria</taxon>
        <taxon>Pseudomonadati</taxon>
        <taxon>Pseudomonadota</taxon>
        <taxon>Gammaproteobacteria</taxon>
        <taxon>Methylococcales</taxon>
        <taxon>Methylococcaceae</taxon>
        <taxon>Methylovulum</taxon>
    </lineage>
</organism>
<accession>A0A1Z4C204</accession>
<proteinExistence type="predicted"/>